<proteinExistence type="predicted"/>
<accession>A0A922IGR8</accession>
<dbReference type="Proteomes" id="UP000790347">
    <property type="component" value="Unassembled WGS sequence"/>
</dbReference>
<keyword evidence="2" id="KW-1185">Reference proteome</keyword>
<evidence type="ECO:0000313" key="1">
    <source>
        <dbReference type="EMBL" id="KAH9528918.1"/>
    </source>
</evidence>
<comment type="caution">
    <text evidence="1">The sequence shown here is derived from an EMBL/GenBank/DDBJ whole genome shotgun (WGS) entry which is preliminary data.</text>
</comment>
<reference evidence="1" key="2">
    <citation type="journal article" date="2022" name="Res Sq">
        <title>Comparative Genomics Reveals Insights into the Divergent Evolution of Astigmatic Mites and Household Pest Adaptations.</title>
        <authorList>
            <person name="Xiong Q."/>
            <person name="Wan A.T.-Y."/>
            <person name="Liu X.-Y."/>
            <person name="Fung C.S.-H."/>
            <person name="Xiao X."/>
            <person name="Malainual N."/>
            <person name="Hou J."/>
            <person name="Wang L."/>
            <person name="Wang M."/>
            <person name="Yang K."/>
            <person name="Cui Y."/>
            <person name="Leung E."/>
            <person name="Nong W."/>
            <person name="Shin S.-K."/>
            <person name="Au S."/>
            <person name="Jeong K.Y."/>
            <person name="Chew F.T."/>
            <person name="Hui J."/>
            <person name="Leung T.F."/>
            <person name="Tungtrongchitr A."/>
            <person name="Zhong N."/>
            <person name="Liu Z."/>
            <person name="Tsui S."/>
        </authorList>
    </citation>
    <scope>NUCLEOTIDE SEQUENCE</scope>
    <source>
        <strain evidence="1">Derf</strain>
        <tissue evidence="1">Whole organism</tissue>
    </source>
</reference>
<dbReference type="EMBL" id="ASGP02000001">
    <property type="protein sequence ID" value="KAH9528918.1"/>
    <property type="molecule type" value="Genomic_DNA"/>
</dbReference>
<gene>
    <name evidence="1" type="ORF">DERF_002826</name>
</gene>
<reference evidence="1" key="1">
    <citation type="submission" date="2013-05" db="EMBL/GenBank/DDBJ databases">
        <authorList>
            <person name="Yim A.K.Y."/>
            <person name="Chan T.F."/>
            <person name="Ji K.M."/>
            <person name="Liu X.Y."/>
            <person name="Zhou J.W."/>
            <person name="Li R.Q."/>
            <person name="Yang K.Y."/>
            <person name="Li J."/>
            <person name="Li M."/>
            <person name="Law P.T.W."/>
            <person name="Wu Y.L."/>
            <person name="Cai Z.L."/>
            <person name="Qin H."/>
            <person name="Bao Y."/>
            <person name="Leung R.K.K."/>
            <person name="Ng P.K.S."/>
            <person name="Zou J."/>
            <person name="Zhong X.J."/>
            <person name="Ran P.X."/>
            <person name="Zhong N.S."/>
            <person name="Liu Z.G."/>
            <person name="Tsui S.K.W."/>
        </authorList>
    </citation>
    <scope>NUCLEOTIDE SEQUENCE</scope>
    <source>
        <strain evidence="1">Derf</strain>
        <tissue evidence="1">Whole organism</tissue>
    </source>
</reference>
<evidence type="ECO:0000313" key="2">
    <source>
        <dbReference type="Proteomes" id="UP000790347"/>
    </source>
</evidence>
<name>A0A922IGR8_DERFA</name>
<dbReference type="AlphaFoldDB" id="A0A922IGR8"/>
<organism evidence="1 2">
    <name type="scientific">Dermatophagoides farinae</name>
    <name type="common">American house dust mite</name>
    <dbReference type="NCBI Taxonomy" id="6954"/>
    <lineage>
        <taxon>Eukaryota</taxon>
        <taxon>Metazoa</taxon>
        <taxon>Ecdysozoa</taxon>
        <taxon>Arthropoda</taxon>
        <taxon>Chelicerata</taxon>
        <taxon>Arachnida</taxon>
        <taxon>Acari</taxon>
        <taxon>Acariformes</taxon>
        <taxon>Sarcoptiformes</taxon>
        <taxon>Astigmata</taxon>
        <taxon>Psoroptidia</taxon>
        <taxon>Analgoidea</taxon>
        <taxon>Pyroglyphidae</taxon>
        <taxon>Dermatophagoidinae</taxon>
        <taxon>Dermatophagoides</taxon>
    </lineage>
</organism>
<protein>
    <submittedName>
        <fullName evidence="1">Uncharacterized protein</fullName>
    </submittedName>
</protein>
<sequence>MTSSYALYRKHSFLSHKIIDHHYDHLHFHISESVKNNFYQQQEQDFSLLRLAYRRLSYLFIQEILYLLYDPHIN</sequence>